<dbReference type="InterPro" id="IPR001173">
    <property type="entry name" value="Glyco_trans_2-like"/>
</dbReference>
<evidence type="ECO:0000256" key="4">
    <source>
        <dbReference type="ARBA" id="ARBA00022679"/>
    </source>
</evidence>
<keyword evidence="8" id="KW-1185">Reference proteome</keyword>
<keyword evidence="3" id="KW-0328">Glycosyltransferase</keyword>
<evidence type="ECO:0000256" key="2">
    <source>
        <dbReference type="ARBA" id="ARBA00022475"/>
    </source>
</evidence>
<gene>
    <name evidence="7" type="ordered locus">Hden_2875</name>
</gene>
<dbReference type="Gene3D" id="3.90.550.10">
    <property type="entry name" value="Spore Coat Polysaccharide Biosynthesis Protein SpsA, Chain A"/>
    <property type="match status" value="1"/>
</dbReference>
<dbReference type="GO" id="GO:0005886">
    <property type="term" value="C:plasma membrane"/>
    <property type="evidence" value="ECO:0007669"/>
    <property type="project" value="UniProtKB-SubCell"/>
</dbReference>
<dbReference type="KEGG" id="hdn:Hden_2875"/>
<protein>
    <submittedName>
        <fullName evidence="7">Glycosyl transferase family 2</fullName>
    </submittedName>
</protein>
<dbReference type="PANTHER" id="PTHR43646:SF2">
    <property type="entry name" value="GLYCOSYLTRANSFERASE 2-LIKE DOMAIN-CONTAINING PROTEIN"/>
    <property type="match status" value="1"/>
</dbReference>
<evidence type="ECO:0000256" key="1">
    <source>
        <dbReference type="ARBA" id="ARBA00004236"/>
    </source>
</evidence>
<reference evidence="8" key="1">
    <citation type="journal article" date="2011" name="J. Bacteriol.">
        <title>Genome sequences of eight morphologically diverse alphaproteobacteria.</title>
        <authorList>
            <consortium name="US DOE Joint Genome Institute"/>
            <person name="Brown P.J."/>
            <person name="Kysela D.T."/>
            <person name="Buechlein A."/>
            <person name="Hemmerich C."/>
            <person name="Brun Y.V."/>
        </authorList>
    </citation>
    <scope>NUCLEOTIDE SEQUENCE [LARGE SCALE GENOMIC DNA]</scope>
    <source>
        <strain evidence="8">ATCC 51888 / DSM 1869 / NCIB 11706 / TK 0415</strain>
    </source>
</reference>
<dbReference type="AlphaFoldDB" id="D8JUP1"/>
<dbReference type="RefSeq" id="WP_013216830.1">
    <property type="nucleotide sequence ID" value="NC_014313.1"/>
</dbReference>
<dbReference type="Proteomes" id="UP000002033">
    <property type="component" value="Chromosome"/>
</dbReference>
<evidence type="ECO:0000256" key="3">
    <source>
        <dbReference type="ARBA" id="ARBA00022676"/>
    </source>
</evidence>
<dbReference type="PANTHER" id="PTHR43646">
    <property type="entry name" value="GLYCOSYLTRANSFERASE"/>
    <property type="match status" value="1"/>
</dbReference>
<feature type="domain" description="Glycosyltransferase 2-like" evidence="6">
    <location>
        <begin position="3"/>
        <end position="94"/>
    </location>
</feature>
<organism evidence="7 8">
    <name type="scientific">Hyphomicrobium denitrificans (strain ATCC 51888 / DSM 1869 / NCIMB 11706 / TK 0415)</name>
    <dbReference type="NCBI Taxonomy" id="582899"/>
    <lineage>
        <taxon>Bacteria</taxon>
        <taxon>Pseudomonadati</taxon>
        <taxon>Pseudomonadota</taxon>
        <taxon>Alphaproteobacteria</taxon>
        <taxon>Hyphomicrobiales</taxon>
        <taxon>Hyphomicrobiaceae</taxon>
        <taxon>Hyphomicrobium</taxon>
    </lineage>
</organism>
<keyword evidence="5" id="KW-0472">Membrane</keyword>
<dbReference type="CAZy" id="GT2">
    <property type="family name" value="Glycosyltransferase Family 2"/>
</dbReference>
<accession>D8JUP1</accession>
<sequence length="234" mass="25494">MITVIVAAHNSEHTLGAALTALVPAAIDGIVRQVIVVDGGSTDQTAKIADLAGADFISNAPGRGRQFAQGAARARFPWLLFLSADTVLAEGWERSATAFMRSVDLGERSPAAAAFAFRIDDNGFRPRLLERLFQMRCKLSPMPYADQGLLISRQLFDAVGGYQDLPVLEDVDLARRLGRRRLAMLDAHAIASSELYRRDGYLSRSLRNQICHALFGLGLPIKVIARLYRADAAS</sequence>
<dbReference type="GO" id="GO:0016757">
    <property type="term" value="F:glycosyltransferase activity"/>
    <property type="evidence" value="ECO:0007669"/>
    <property type="project" value="UniProtKB-KW"/>
</dbReference>
<dbReference type="OrthoDB" id="9811214at2"/>
<dbReference type="STRING" id="582899.Hden_2875"/>
<evidence type="ECO:0000313" key="8">
    <source>
        <dbReference type="Proteomes" id="UP000002033"/>
    </source>
</evidence>
<proteinExistence type="predicted"/>
<evidence type="ECO:0000256" key="5">
    <source>
        <dbReference type="ARBA" id="ARBA00023136"/>
    </source>
</evidence>
<dbReference type="SUPFAM" id="SSF53448">
    <property type="entry name" value="Nucleotide-diphospho-sugar transferases"/>
    <property type="match status" value="1"/>
</dbReference>
<name>D8JUP1_HYPDA</name>
<evidence type="ECO:0000259" key="6">
    <source>
        <dbReference type="Pfam" id="PF00535"/>
    </source>
</evidence>
<dbReference type="HOGENOM" id="CLU_025996_17_3_5"/>
<evidence type="ECO:0000313" key="7">
    <source>
        <dbReference type="EMBL" id="ADJ24671.1"/>
    </source>
</evidence>
<keyword evidence="4 7" id="KW-0808">Transferase</keyword>
<dbReference type="Pfam" id="PF00535">
    <property type="entry name" value="Glycos_transf_2"/>
    <property type="match status" value="1"/>
</dbReference>
<dbReference type="EMBL" id="CP002083">
    <property type="protein sequence ID" value="ADJ24671.1"/>
    <property type="molecule type" value="Genomic_DNA"/>
</dbReference>
<dbReference type="eggNOG" id="COG1216">
    <property type="taxonomic scope" value="Bacteria"/>
</dbReference>
<comment type="subcellular location">
    <subcellularLocation>
        <location evidence="1">Cell membrane</location>
    </subcellularLocation>
</comment>
<keyword evidence="2" id="KW-1003">Cell membrane</keyword>
<dbReference type="InterPro" id="IPR029044">
    <property type="entry name" value="Nucleotide-diphossugar_trans"/>
</dbReference>